<feature type="region of interest" description="Disordered" evidence="1">
    <location>
        <begin position="1"/>
        <end position="25"/>
    </location>
</feature>
<dbReference type="HOGENOM" id="CLU_2864774_0_0_5"/>
<sequence>MVQCNKHAPPTIETGALPEAANANHQLPTPALNDLDFSNFGKDSIVRDFYWYTQRLFPERQRIV</sequence>
<proteinExistence type="predicted"/>
<keyword evidence="3" id="KW-1185">Reference proteome</keyword>
<organism evidence="2 3">
    <name type="scientific">Rhizobium mesoamericanum STM3625</name>
    <dbReference type="NCBI Taxonomy" id="1211777"/>
    <lineage>
        <taxon>Bacteria</taxon>
        <taxon>Pseudomonadati</taxon>
        <taxon>Pseudomonadota</taxon>
        <taxon>Alphaproteobacteria</taxon>
        <taxon>Hyphomicrobiales</taxon>
        <taxon>Rhizobiaceae</taxon>
        <taxon>Rhizobium/Agrobacterium group</taxon>
        <taxon>Rhizobium</taxon>
    </lineage>
</organism>
<gene>
    <name evidence="2" type="ORF">BN77_3321</name>
</gene>
<dbReference type="AlphaFoldDB" id="K0PQQ1"/>
<dbReference type="Proteomes" id="UP000009319">
    <property type="component" value="Unassembled WGS sequence"/>
</dbReference>
<accession>K0PQQ1</accession>
<protein>
    <submittedName>
        <fullName evidence="2">Uncharacterized protein</fullName>
    </submittedName>
</protein>
<evidence type="ECO:0000313" key="3">
    <source>
        <dbReference type="Proteomes" id="UP000009319"/>
    </source>
</evidence>
<evidence type="ECO:0000313" key="2">
    <source>
        <dbReference type="EMBL" id="CCM76128.1"/>
    </source>
</evidence>
<evidence type="ECO:0000256" key="1">
    <source>
        <dbReference type="SAM" id="MobiDB-lite"/>
    </source>
</evidence>
<comment type="caution">
    <text evidence="2">The sequence shown here is derived from an EMBL/GenBank/DDBJ whole genome shotgun (WGS) entry which is preliminary data.</text>
</comment>
<dbReference type="EMBL" id="CANI01000021">
    <property type="protein sequence ID" value="CCM76128.1"/>
    <property type="molecule type" value="Genomic_DNA"/>
</dbReference>
<reference evidence="2 3" key="1">
    <citation type="journal article" date="2013" name="Genome Announc.">
        <title>Draft Genome Sequence of Rhizobium mesoamericanum STM3625, a Nitrogen-Fixing Symbiont of Mimosa pudica Isolated in French Guiana (South America).</title>
        <authorList>
            <person name="Moulin L."/>
            <person name="Mornico D."/>
            <person name="Melkonian R."/>
            <person name="Klonowska A."/>
        </authorList>
    </citation>
    <scope>NUCLEOTIDE SEQUENCE [LARGE SCALE GENOMIC DNA]</scope>
    <source>
        <strain evidence="2 3">STM3625</strain>
    </source>
</reference>
<name>K0PQQ1_9HYPH</name>